<dbReference type="InterPro" id="IPR020103">
    <property type="entry name" value="PsdUridine_synth_cat_dom_sf"/>
</dbReference>
<dbReference type="Pfam" id="PF01509">
    <property type="entry name" value="TruB_N"/>
    <property type="match status" value="1"/>
</dbReference>
<dbReference type="GO" id="GO:0009982">
    <property type="term" value="F:pseudouridine synthase activity"/>
    <property type="evidence" value="ECO:0007669"/>
    <property type="project" value="InterPro"/>
</dbReference>
<dbReference type="Proteomes" id="UP000887569">
    <property type="component" value="Unplaced"/>
</dbReference>
<protein>
    <submittedName>
        <fullName evidence="4">Pseudouridine synthase II N-terminal domain-containing protein</fullName>
    </submittedName>
</protein>
<evidence type="ECO:0000313" key="4">
    <source>
        <dbReference type="WBParaSite" id="PgR010_g037_t01"/>
    </source>
</evidence>
<dbReference type="GO" id="GO:0001522">
    <property type="term" value="P:pseudouridine synthesis"/>
    <property type="evidence" value="ECO:0007669"/>
    <property type="project" value="InterPro"/>
</dbReference>
<dbReference type="Gene3D" id="3.30.2350.10">
    <property type="entry name" value="Pseudouridine synthase"/>
    <property type="match status" value="1"/>
</dbReference>
<name>A0A915AKF3_PARUN</name>
<evidence type="ECO:0000259" key="2">
    <source>
        <dbReference type="Pfam" id="PF01509"/>
    </source>
</evidence>
<sequence>MSRKKYDIQEQQYPTQMRSAVSASDIWSVLHGVVCVHKPRDVSLTSLKKILVSAICSDANECIPPPRIPTIKLPIVEPHPKSQALVIVGMRKQLDYSCHRLVVGEPFRKEDIRVEEMHYLEPASSGVCLFGINDGCEQLEGLRERAWINEYRLLGQLGRETHKNEIRGKVVVKRDYDGVTRYRMQKLLSRVQAQYKRLAFELANVDLQSQEAFEIARKGLPRAKILGTPIVYGISLNSFKAPHFSLTLNCVSETDSFLRDFIREIAISLGTTASCRRLLCSRIGPFDADHSLLDKHFTLSNIFTNMRLCRGIIEKDAIDSDANVVQNKPRIAINEVIEDQLIEVLNEEPCEEVVDDCLRIAWGRE</sequence>
<evidence type="ECO:0000256" key="1">
    <source>
        <dbReference type="ARBA" id="ARBA00008999"/>
    </source>
</evidence>
<organism evidence="3 4">
    <name type="scientific">Parascaris univalens</name>
    <name type="common">Nematode worm</name>
    <dbReference type="NCBI Taxonomy" id="6257"/>
    <lineage>
        <taxon>Eukaryota</taxon>
        <taxon>Metazoa</taxon>
        <taxon>Ecdysozoa</taxon>
        <taxon>Nematoda</taxon>
        <taxon>Chromadorea</taxon>
        <taxon>Rhabditida</taxon>
        <taxon>Spirurina</taxon>
        <taxon>Ascaridomorpha</taxon>
        <taxon>Ascaridoidea</taxon>
        <taxon>Ascarididae</taxon>
        <taxon>Parascaris</taxon>
    </lineage>
</organism>
<dbReference type="AlphaFoldDB" id="A0A915AKF3"/>
<dbReference type="InterPro" id="IPR002501">
    <property type="entry name" value="PsdUridine_synth_N"/>
</dbReference>
<dbReference type="PANTHER" id="PTHR13195">
    <property type="entry name" value="PSEUDOURIDINE SYNTHASE-RELATED"/>
    <property type="match status" value="1"/>
</dbReference>
<feature type="domain" description="Pseudouridine synthase II N-terminal" evidence="2">
    <location>
        <begin position="118"/>
        <end position="254"/>
    </location>
</feature>
<evidence type="ECO:0000313" key="3">
    <source>
        <dbReference type="Proteomes" id="UP000887569"/>
    </source>
</evidence>
<keyword evidence="3" id="KW-1185">Reference proteome</keyword>
<dbReference type="PANTHER" id="PTHR13195:SF0">
    <property type="entry name" value="PSEUDOURIDYLATE SYNTHASE TRUB2, MITOCHONDRIAL"/>
    <property type="match status" value="1"/>
</dbReference>
<dbReference type="SUPFAM" id="SSF55120">
    <property type="entry name" value="Pseudouridine synthase"/>
    <property type="match status" value="1"/>
</dbReference>
<dbReference type="WBParaSite" id="PgR010_g037_t01">
    <property type="protein sequence ID" value="PgR010_g037_t01"/>
    <property type="gene ID" value="PgR010_g037"/>
</dbReference>
<proteinExistence type="inferred from homology"/>
<comment type="similarity">
    <text evidence="1">Belongs to the pseudouridine synthase TruB family.</text>
</comment>
<dbReference type="GO" id="GO:0006396">
    <property type="term" value="P:RNA processing"/>
    <property type="evidence" value="ECO:0007669"/>
    <property type="project" value="InterPro"/>
</dbReference>
<reference evidence="4" key="1">
    <citation type="submission" date="2022-11" db="UniProtKB">
        <authorList>
            <consortium name="WormBaseParasite"/>
        </authorList>
    </citation>
    <scope>IDENTIFICATION</scope>
</reference>
<dbReference type="GO" id="GO:0003723">
    <property type="term" value="F:RNA binding"/>
    <property type="evidence" value="ECO:0007669"/>
    <property type="project" value="InterPro"/>
</dbReference>
<dbReference type="InterPro" id="IPR039048">
    <property type="entry name" value="Trub2"/>
</dbReference>
<accession>A0A915AKF3</accession>